<protein>
    <submittedName>
        <fullName evidence="1">Uncharacterized protein</fullName>
    </submittedName>
</protein>
<organism evidence="1 2">
    <name type="scientific">Cafeteria roenbergensis</name>
    <name type="common">Marine flagellate</name>
    <dbReference type="NCBI Taxonomy" id="33653"/>
    <lineage>
        <taxon>Eukaryota</taxon>
        <taxon>Sar</taxon>
        <taxon>Stramenopiles</taxon>
        <taxon>Bigyra</taxon>
        <taxon>Opalozoa</taxon>
        <taxon>Bicosoecida</taxon>
        <taxon>Cafeteriaceae</taxon>
        <taxon>Cafeteria</taxon>
    </lineage>
</organism>
<evidence type="ECO:0000313" key="1">
    <source>
        <dbReference type="EMBL" id="KAA0178045.1"/>
    </source>
</evidence>
<gene>
    <name evidence="1" type="ORF">FNF27_00593</name>
</gene>
<dbReference type="AlphaFoldDB" id="A0A5A8EJI4"/>
<accession>A0A5A8EJI4</accession>
<name>A0A5A8EJI4_CAFRO</name>
<dbReference type="EMBL" id="VLTO01000002">
    <property type="protein sequence ID" value="KAA0178045.1"/>
    <property type="molecule type" value="Genomic_DNA"/>
</dbReference>
<comment type="caution">
    <text evidence="1">The sequence shown here is derived from an EMBL/GenBank/DDBJ whole genome shotgun (WGS) entry which is preliminary data.</text>
</comment>
<evidence type="ECO:0000313" key="2">
    <source>
        <dbReference type="Proteomes" id="UP000322899"/>
    </source>
</evidence>
<reference evidence="1 2" key="1">
    <citation type="submission" date="2019-07" db="EMBL/GenBank/DDBJ databases">
        <title>Genomes of Cafeteria roenbergensis.</title>
        <authorList>
            <person name="Fischer M.G."/>
            <person name="Hackl T."/>
            <person name="Roman M."/>
        </authorList>
    </citation>
    <scope>NUCLEOTIDE SEQUENCE [LARGE SCALE GENOMIC DNA]</scope>
    <source>
        <strain evidence="1 2">E4-10P</strain>
    </source>
</reference>
<dbReference type="Proteomes" id="UP000322899">
    <property type="component" value="Unassembled WGS sequence"/>
</dbReference>
<proteinExistence type="predicted"/>
<sequence>MAMSPRVYEVLVRAALLSGAPEQAAAVLETLLSLLPQPSLRALSGATLRALADAALDKLDVDEAVRFLSAMDDKTLRTPATRAIVLRLASLSAGTRSVAGARCALRVAKVLSGEAGAGLLCSLDDDGWARDAAAAADEEDANTMTEHVVGMLQSGALRAEAGTASTEDGYSVHGMARVLQLLCHVSELTVRLSDVNHLIIQLLEASVPAQVRAASLRDAKRSMVAVQLSQALVQAAALRDTVEPQVLDAALDAEQQQPAEAHEVDPLLAILDDSGRPSARLATRVALSRPGQALAVVRAVAGSLEPDDKRSRALAVAIAAAEAAEATAGDSWAEQQATAFPGAEAIADASGAAVAALSSPRSFVTRGHTLMLGGINDLHRAGLLIGPRAREFVVAFYSRIGLIDSAFAIASSMSPDEGILVPGSAAWLWHGLPLAAAMHLLRACSLRNDSRHGADAFALVKEAAKAEGQDVPPEAFRLLDRLS</sequence>